<gene>
    <name evidence="2" type="ORF">AB2L28_10640</name>
</gene>
<feature type="compositionally biased region" description="Polar residues" evidence="1">
    <location>
        <begin position="42"/>
        <end position="54"/>
    </location>
</feature>
<feature type="region of interest" description="Disordered" evidence="1">
    <location>
        <begin position="22"/>
        <end position="54"/>
    </location>
</feature>
<organism evidence="2 3">
    <name type="scientific">Kineococcus mangrovi</name>
    <dbReference type="NCBI Taxonomy" id="1660183"/>
    <lineage>
        <taxon>Bacteria</taxon>
        <taxon>Bacillati</taxon>
        <taxon>Actinomycetota</taxon>
        <taxon>Actinomycetes</taxon>
        <taxon>Kineosporiales</taxon>
        <taxon>Kineosporiaceae</taxon>
        <taxon>Kineococcus</taxon>
    </lineage>
</organism>
<protein>
    <submittedName>
        <fullName evidence="2">Uncharacterized protein</fullName>
    </submittedName>
</protein>
<evidence type="ECO:0000313" key="2">
    <source>
        <dbReference type="EMBL" id="MEZ0492691.1"/>
    </source>
</evidence>
<name>A0ABV4I200_9ACTN</name>
<evidence type="ECO:0000256" key="1">
    <source>
        <dbReference type="SAM" id="MobiDB-lite"/>
    </source>
</evidence>
<dbReference type="EMBL" id="JBGGTQ010000004">
    <property type="protein sequence ID" value="MEZ0492691.1"/>
    <property type="molecule type" value="Genomic_DNA"/>
</dbReference>
<proteinExistence type="predicted"/>
<sequence length="54" mass="5956">MTLLLEFVVWLAVEVVQVITGRGPRSEAPSADDDQARERQPVTGTEETTEISIN</sequence>
<accession>A0ABV4I200</accession>
<reference evidence="2 3" key="1">
    <citation type="submission" date="2024-07" db="EMBL/GenBank/DDBJ databases">
        <authorList>
            <person name="Thanompreechachai J."/>
            <person name="Duangmal K."/>
        </authorList>
    </citation>
    <scope>NUCLEOTIDE SEQUENCE [LARGE SCALE GENOMIC DNA]</scope>
    <source>
        <strain evidence="2 3">TBRC 1896</strain>
    </source>
</reference>
<comment type="caution">
    <text evidence="2">The sequence shown here is derived from an EMBL/GenBank/DDBJ whole genome shotgun (WGS) entry which is preliminary data.</text>
</comment>
<keyword evidence="3" id="KW-1185">Reference proteome</keyword>
<dbReference type="Proteomes" id="UP001566476">
    <property type="component" value="Unassembled WGS sequence"/>
</dbReference>
<evidence type="ECO:0000313" key="3">
    <source>
        <dbReference type="Proteomes" id="UP001566476"/>
    </source>
</evidence>
<dbReference type="RefSeq" id="WP_370718707.1">
    <property type="nucleotide sequence ID" value="NZ_JBGGTQ010000004.1"/>
</dbReference>